<feature type="transmembrane region" description="Helical" evidence="1">
    <location>
        <begin position="409"/>
        <end position="426"/>
    </location>
</feature>
<evidence type="ECO:0000313" key="3">
    <source>
        <dbReference type="Proteomes" id="UP000183995"/>
    </source>
</evidence>
<dbReference type="RefSeq" id="WP_073076147.1">
    <property type="nucleotide sequence ID" value="NZ_FQXV01000001.1"/>
</dbReference>
<dbReference type="GO" id="GO:0015813">
    <property type="term" value="P:L-glutamate transmembrane transport"/>
    <property type="evidence" value="ECO:0007669"/>
    <property type="project" value="InterPro"/>
</dbReference>
<evidence type="ECO:0000256" key="1">
    <source>
        <dbReference type="SAM" id="Phobius"/>
    </source>
</evidence>
<feature type="transmembrane region" description="Helical" evidence="1">
    <location>
        <begin position="12"/>
        <end position="30"/>
    </location>
</feature>
<feature type="transmembrane region" description="Helical" evidence="1">
    <location>
        <begin position="266"/>
        <end position="290"/>
    </location>
</feature>
<dbReference type="PANTHER" id="PTHR36178">
    <property type="entry name" value="SLR0625 PROTEIN"/>
    <property type="match status" value="1"/>
</dbReference>
<feature type="transmembrane region" description="Helical" evidence="1">
    <location>
        <begin position="311"/>
        <end position="330"/>
    </location>
</feature>
<feature type="transmembrane region" description="Helical" evidence="1">
    <location>
        <begin position="105"/>
        <end position="127"/>
    </location>
</feature>
<dbReference type="InterPro" id="IPR004445">
    <property type="entry name" value="GltS"/>
</dbReference>
<feature type="transmembrane region" description="Helical" evidence="1">
    <location>
        <begin position="170"/>
        <end position="193"/>
    </location>
</feature>
<dbReference type="GO" id="GO:0016020">
    <property type="term" value="C:membrane"/>
    <property type="evidence" value="ECO:0007669"/>
    <property type="project" value="InterPro"/>
</dbReference>
<feature type="transmembrane region" description="Helical" evidence="1">
    <location>
        <begin position="336"/>
        <end position="355"/>
    </location>
</feature>
<feature type="transmembrane region" description="Helical" evidence="1">
    <location>
        <begin position="433"/>
        <end position="451"/>
    </location>
</feature>
<feature type="transmembrane region" description="Helical" evidence="1">
    <location>
        <begin position="42"/>
        <end position="61"/>
    </location>
</feature>
<dbReference type="EMBL" id="FQXV01000001">
    <property type="protein sequence ID" value="SHH65046.1"/>
    <property type="molecule type" value="Genomic_DNA"/>
</dbReference>
<sequence length="461" mass="50405">MDYSYNNAALWNSIIQLGIIALSLLVANILRRKVKFFRNSLLPTAAIAGFLILILRAAGILKVDMEFMELLIYHGIALGFIAMALRIPTGVKEEKGNLVGLKSGAVIIGSYLIQGIFGLAISIGLAYTFMPDMFKAAGIILPMAYGQGTGQANNVGATYEAAGFIGGRSFGLSLAAAGYLCACIVGVVVLNILDKQGKIKRANQVDIAEAVTVESFQDKNEIPFSESLDRFTVQMGLVFMVYLATYLCTWGITWALHAYLPAVDKLLSALLWGFNFIGGTALAILTRVVVNKLTKVKIMTRQYQNNYLLSRMSGLFFDVMIVAGIAAIDIEDLSGLWVPFILMAVVGGVITWYYLKLVCRKVYKDYYYEGLFSMYGMMIGPISSGILLLREIDPNFDTPAANNLISGSSYAIILGAPLLVLIGMAYKSTLMTFITLGLIVVYFLLINLLIFKAHRRGSHNN</sequence>
<reference evidence="2 3" key="1">
    <citation type="submission" date="2016-11" db="EMBL/GenBank/DDBJ databases">
        <authorList>
            <person name="Jaros S."/>
            <person name="Januszkiewicz K."/>
            <person name="Wedrychowicz H."/>
        </authorList>
    </citation>
    <scope>NUCLEOTIDE SEQUENCE [LARGE SCALE GENOMIC DNA]</scope>
    <source>
        <strain evidence="2 3">DSM 10068</strain>
    </source>
</reference>
<feature type="transmembrane region" description="Helical" evidence="1">
    <location>
        <begin position="367"/>
        <end position="389"/>
    </location>
</feature>
<keyword evidence="1" id="KW-0812">Transmembrane</keyword>
<dbReference type="OrthoDB" id="9801557at2"/>
<keyword evidence="3" id="KW-1185">Reference proteome</keyword>
<organism evidence="2 3">
    <name type="scientific">Sporobacter termitidis DSM 10068</name>
    <dbReference type="NCBI Taxonomy" id="1123282"/>
    <lineage>
        <taxon>Bacteria</taxon>
        <taxon>Bacillati</taxon>
        <taxon>Bacillota</taxon>
        <taxon>Clostridia</taxon>
        <taxon>Eubacteriales</taxon>
        <taxon>Oscillospiraceae</taxon>
        <taxon>Sporobacter</taxon>
    </lineage>
</organism>
<evidence type="ECO:0000313" key="2">
    <source>
        <dbReference type="EMBL" id="SHH65046.1"/>
    </source>
</evidence>
<dbReference type="GO" id="GO:0015501">
    <property type="term" value="F:glutamate:sodium symporter activity"/>
    <property type="evidence" value="ECO:0007669"/>
    <property type="project" value="InterPro"/>
</dbReference>
<keyword evidence="1" id="KW-1133">Transmembrane helix</keyword>
<feature type="transmembrane region" description="Helical" evidence="1">
    <location>
        <begin position="237"/>
        <end position="260"/>
    </location>
</feature>
<dbReference type="Proteomes" id="UP000183995">
    <property type="component" value="Unassembled WGS sequence"/>
</dbReference>
<dbReference type="STRING" id="1123282.SAMN02745823_00623"/>
<gene>
    <name evidence="2" type="ORF">SAMN02745823_00623</name>
</gene>
<keyword evidence="1" id="KW-0472">Membrane</keyword>
<dbReference type="AlphaFoldDB" id="A0A1M5UQ85"/>
<dbReference type="PANTHER" id="PTHR36178:SF1">
    <property type="entry name" value="SODIUM_GLUTAMATE SYMPORTER"/>
    <property type="match status" value="1"/>
</dbReference>
<feature type="transmembrane region" description="Helical" evidence="1">
    <location>
        <begin position="67"/>
        <end position="85"/>
    </location>
</feature>
<protein>
    <submittedName>
        <fullName evidence="2">Glutamate:Na+ symporter, ESS family</fullName>
    </submittedName>
</protein>
<accession>A0A1M5UQ85</accession>
<name>A0A1M5UQ85_9FIRM</name>
<proteinExistence type="predicted"/>